<dbReference type="Pfam" id="PF03352">
    <property type="entry name" value="Adenine_glyco"/>
    <property type="match status" value="1"/>
</dbReference>
<feature type="binding site" evidence="1">
    <location>
        <position position="41"/>
    </location>
    <ligand>
        <name>Zn(2+)</name>
        <dbReference type="ChEBI" id="CHEBI:29105"/>
    </ligand>
</feature>
<dbReference type="EMBL" id="ANJW01001045">
    <property type="protein sequence ID" value="EPC48268.1"/>
    <property type="molecule type" value="Genomic_DNA"/>
</dbReference>
<dbReference type="InterPro" id="IPR005019">
    <property type="entry name" value="Adenine_glyco"/>
</dbReference>
<dbReference type="GO" id="GO:0006284">
    <property type="term" value="P:base-excision repair"/>
    <property type="evidence" value="ECO:0007669"/>
    <property type="project" value="InterPro"/>
</dbReference>
<dbReference type="PANTHER" id="PTHR30037:SF4">
    <property type="entry name" value="DNA-3-METHYLADENINE GLYCOSYLASE I"/>
    <property type="match status" value="1"/>
</dbReference>
<comment type="caution">
    <text evidence="2">The sequence shown here is derived from an EMBL/GenBank/DDBJ whole genome shotgun (WGS) entry which is preliminary data.</text>
</comment>
<evidence type="ECO:0000256" key="1">
    <source>
        <dbReference type="PIRSR" id="PIRSR605019-1"/>
    </source>
</evidence>
<dbReference type="AlphaFoldDB" id="A0A829GBD0"/>
<dbReference type="InterPro" id="IPR011257">
    <property type="entry name" value="DNA_glycosylase"/>
</dbReference>
<name>A0A829GBD0_LACPA</name>
<dbReference type="InterPro" id="IPR052891">
    <property type="entry name" value="DNA-3mA_glycosylase"/>
</dbReference>
<keyword evidence="1" id="KW-0862">Zinc</keyword>
<proteinExistence type="predicted"/>
<organism evidence="2 3">
    <name type="scientific">Lacticaseibacillus paracasei subsp. paracasei Lpp123</name>
    <dbReference type="NCBI Taxonomy" id="1256201"/>
    <lineage>
        <taxon>Bacteria</taxon>
        <taxon>Bacillati</taxon>
        <taxon>Bacillota</taxon>
        <taxon>Bacilli</taxon>
        <taxon>Lactobacillales</taxon>
        <taxon>Lactobacillaceae</taxon>
        <taxon>Lacticaseibacillus</taxon>
    </lineage>
</organism>
<dbReference type="GO" id="GO:0008725">
    <property type="term" value="F:DNA-3-methyladenine glycosylase activity"/>
    <property type="evidence" value="ECO:0007669"/>
    <property type="project" value="InterPro"/>
</dbReference>
<dbReference type="Proteomes" id="UP000014316">
    <property type="component" value="Unassembled WGS sequence"/>
</dbReference>
<evidence type="ECO:0000313" key="3">
    <source>
        <dbReference type="Proteomes" id="UP000014316"/>
    </source>
</evidence>
<feature type="binding site" evidence="1">
    <location>
        <position position="200"/>
    </location>
    <ligand>
        <name>Zn(2+)</name>
        <dbReference type="ChEBI" id="CHEBI:29105"/>
    </ligand>
</feature>
<keyword evidence="1" id="KW-0479">Metal-binding</keyword>
<gene>
    <name evidence="2" type="ORF">Lpp123_17611</name>
</gene>
<evidence type="ECO:0000313" key="2">
    <source>
        <dbReference type="EMBL" id="EPC48268.1"/>
    </source>
</evidence>
<dbReference type="SUPFAM" id="SSF48150">
    <property type="entry name" value="DNA-glycosylase"/>
    <property type="match status" value="1"/>
</dbReference>
<dbReference type="GO" id="GO:0046872">
    <property type="term" value="F:metal ion binding"/>
    <property type="evidence" value="ECO:0007669"/>
    <property type="project" value="UniProtKB-KW"/>
</dbReference>
<dbReference type="PANTHER" id="PTHR30037">
    <property type="entry name" value="DNA-3-METHYLADENINE GLYCOSYLASE 1"/>
    <property type="match status" value="1"/>
</dbReference>
<sequence>MVKPNDHAEEAKTEAALQRYQERKRYTDWVAKMSPAMRAYHDHEWGVPVHDDQKLFELLSLEIFQAGLNWELVIGKRAAFNDAFHNFAIKQVAAMDEEDVEQLLQRQDIIRNRKKLEATITNARAVLKIQAKYGSLDHYLWHFVNGKPLVNRPKSRAEIPTKSALSVKIAKDLKNNGFAFVGPVIVYNYLQGAGLRLSDHVVMQD</sequence>
<accession>A0A829GBD0</accession>
<reference evidence="2 3" key="1">
    <citation type="journal article" date="2013" name="PLoS ONE">
        <title>Lactobacillus paracasei comparative genomics: towards species pan-genome definition and exploitation of diversity.</title>
        <authorList>
            <person name="Smokvina T."/>
            <person name="Wels M."/>
            <person name="Polka J."/>
            <person name="Chervaux C."/>
            <person name="Brisse S."/>
            <person name="Boekhorst J."/>
            <person name="van Hylckama Vlieg J.E."/>
            <person name="Siezen R.J."/>
        </authorList>
    </citation>
    <scope>NUCLEOTIDE SEQUENCE [LARGE SCALE GENOMIC DNA]</scope>
    <source>
        <strain evidence="2 3">Lpp123</strain>
    </source>
</reference>
<dbReference type="Gene3D" id="1.10.340.30">
    <property type="entry name" value="Hypothetical protein, domain 2"/>
    <property type="match status" value="1"/>
</dbReference>
<protein>
    <submittedName>
        <fullName evidence="2">GMP synthase</fullName>
    </submittedName>
</protein>